<reference evidence="16" key="2">
    <citation type="submission" date="2025-09" db="UniProtKB">
        <authorList>
            <consortium name="Ensembl"/>
        </authorList>
    </citation>
    <scope>IDENTIFICATION</scope>
</reference>
<accession>S4RSF4</accession>
<feature type="region of interest" description="Disordered" evidence="13">
    <location>
        <begin position="220"/>
        <end position="257"/>
    </location>
</feature>
<dbReference type="GeneTree" id="ENSGT00940000155359"/>
<evidence type="ECO:0000256" key="5">
    <source>
        <dbReference type="ARBA" id="ARBA00022833"/>
    </source>
</evidence>
<feature type="region of interest" description="Disordered" evidence="13">
    <location>
        <begin position="954"/>
        <end position="984"/>
    </location>
</feature>
<keyword evidence="3" id="KW-0479">Metal-binding</keyword>
<dbReference type="InterPro" id="IPR018501">
    <property type="entry name" value="DDT_dom"/>
</dbReference>
<evidence type="ECO:0000256" key="10">
    <source>
        <dbReference type="ARBA" id="ARBA00023163"/>
    </source>
</evidence>
<dbReference type="PROSITE" id="PS50982">
    <property type="entry name" value="MBD"/>
    <property type="match status" value="1"/>
</dbReference>
<feature type="region of interest" description="Disordered" evidence="13">
    <location>
        <begin position="1073"/>
        <end position="1106"/>
    </location>
</feature>
<feature type="compositionally biased region" description="Polar residues" evidence="13">
    <location>
        <begin position="1084"/>
        <end position="1100"/>
    </location>
</feature>
<dbReference type="Pfam" id="PF15613">
    <property type="entry name" value="WSD"/>
    <property type="match status" value="1"/>
</dbReference>
<feature type="compositionally biased region" description="Low complexity" evidence="13">
    <location>
        <begin position="43"/>
        <end position="59"/>
    </location>
</feature>
<dbReference type="Gene3D" id="3.30.890.10">
    <property type="entry name" value="Methyl-cpg-binding Protein 2, Chain A"/>
    <property type="match status" value="1"/>
</dbReference>
<dbReference type="HOGENOM" id="CLU_000899_0_0_1"/>
<feature type="compositionally biased region" description="Acidic residues" evidence="13">
    <location>
        <begin position="689"/>
        <end position="715"/>
    </location>
</feature>
<dbReference type="InterPro" id="IPR028941">
    <property type="entry name" value="WHIM2_dom"/>
</dbReference>
<dbReference type="Ensembl" id="ENSPMAT00000008180.1">
    <property type="protein sequence ID" value="ENSPMAP00000008143.1"/>
    <property type="gene ID" value="ENSPMAG00000007373.1"/>
</dbReference>
<evidence type="ECO:0000259" key="15">
    <source>
        <dbReference type="PROSITE" id="PS50982"/>
    </source>
</evidence>
<keyword evidence="11" id="KW-0539">Nucleus</keyword>
<feature type="region of interest" description="Disordered" evidence="13">
    <location>
        <begin position="657"/>
        <end position="747"/>
    </location>
</feature>
<feature type="compositionally biased region" description="Basic and acidic residues" evidence="13">
    <location>
        <begin position="836"/>
        <end position="845"/>
    </location>
</feature>
<feature type="region of interest" description="Disordered" evidence="13">
    <location>
        <begin position="873"/>
        <end position="921"/>
    </location>
</feature>
<evidence type="ECO:0000256" key="6">
    <source>
        <dbReference type="ARBA" id="ARBA00023015"/>
    </source>
</evidence>
<evidence type="ECO:0000256" key="9">
    <source>
        <dbReference type="ARBA" id="ARBA00023125"/>
    </source>
</evidence>
<feature type="compositionally biased region" description="Acidic residues" evidence="13">
    <location>
        <begin position="1"/>
        <end position="13"/>
    </location>
</feature>
<dbReference type="GO" id="GO:0005634">
    <property type="term" value="C:nucleus"/>
    <property type="evidence" value="ECO:0007669"/>
    <property type="project" value="UniProtKB-SubCell"/>
</dbReference>
<keyword evidence="9" id="KW-0238">DNA-binding</keyword>
<dbReference type="PROSITE" id="PS50827">
    <property type="entry name" value="DDT"/>
    <property type="match status" value="1"/>
</dbReference>
<evidence type="ECO:0008006" key="17">
    <source>
        <dbReference type="Google" id="ProtNLM"/>
    </source>
</evidence>
<name>S4RSF4_PETMA</name>
<evidence type="ECO:0000256" key="11">
    <source>
        <dbReference type="ARBA" id="ARBA00023242"/>
    </source>
</evidence>
<feature type="compositionally biased region" description="Low complexity" evidence="13">
    <location>
        <begin position="887"/>
        <end position="916"/>
    </location>
</feature>
<keyword evidence="4" id="KW-0863">Zinc-finger</keyword>
<keyword evidence="7 12" id="KW-0175">Coiled coil</keyword>
<feature type="region of interest" description="Disordered" evidence="13">
    <location>
        <begin position="1"/>
        <end position="59"/>
    </location>
</feature>
<feature type="coiled-coil region" evidence="12">
    <location>
        <begin position="305"/>
        <end position="428"/>
    </location>
</feature>
<dbReference type="InterPro" id="IPR016177">
    <property type="entry name" value="DNA-bd_dom_sf"/>
</dbReference>
<comment type="subcellular location">
    <subcellularLocation>
        <location evidence="1">Nucleus</location>
    </subcellularLocation>
</comment>
<evidence type="ECO:0000259" key="14">
    <source>
        <dbReference type="PROSITE" id="PS50827"/>
    </source>
</evidence>
<evidence type="ECO:0000256" key="12">
    <source>
        <dbReference type="SAM" id="Coils"/>
    </source>
</evidence>
<feature type="compositionally biased region" description="Low complexity" evidence="13">
    <location>
        <begin position="1073"/>
        <end position="1083"/>
    </location>
</feature>
<evidence type="ECO:0000256" key="4">
    <source>
        <dbReference type="ARBA" id="ARBA00022771"/>
    </source>
</evidence>
<feature type="domain" description="DDT" evidence="14">
    <location>
        <begin position="468"/>
        <end position="534"/>
    </location>
</feature>
<dbReference type="SMART" id="SM00571">
    <property type="entry name" value="DDT"/>
    <property type="match status" value="1"/>
</dbReference>
<dbReference type="InterPro" id="IPR001739">
    <property type="entry name" value="Methyl_CpG_DNA-bd"/>
</dbReference>
<evidence type="ECO:0000313" key="16">
    <source>
        <dbReference type="Ensembl" id="ENSPMAP00000008143.1"/>
    </source>
</evidence>
<evidence type="ECO:0000256" key="1">
    <source>
        <dbReference type="ARBA" id="ARBA00004123"/>
    </source>
</evidence>
<keyword evidence="6" id="KW-0805">Transcription regulation</keyword>
<keyword evidence="8" id="KW-0103">Bromodomain</keyword>
<evidence type="ECO:0000256" key="8">
    <source>
        <dbReference type="ARBA" id="ARBA00023117"/>
    </source>
</evidence>
<feature type="region of interest" description="Disordered" evidence="13">
    <location>
        <begin position="797"/>
        <end position="854"/>
    </location>
</feature>
<dbReference type="OMA" id="THAECAD"/>
<evidence type="ECO:0000256" key="13">
    <source>
        <dbReference type="SAM" id="MobiDB-lite"/>
    </source>
</evidence>
<dbReference type="FunFam" id="3.30.890.10:FF:000002">
    <property type="entry name" value="Bromodomain adjacent to zinc finger domain protein 2B"/>
    <property type="match status" value="1"/>
</dbReference>
<feature type="compositionally biased region" description="Basic residues" evidence="13">
    <location>
        <begin position="234"/>
        <end position="248"/>
    </location>
</feature>
<protein>
    <recommendedName>
        <fullName evidence="17">Bromodomain adjacent to zinc finger domain 2B</fullName>
    </recommendedName>
</protein>
<dbReference type="GO" id="GO:0000785">
    <property type="term" value="C:chromatin"/>
    <property type="evidence" value="ECO:0007669"/>
    <property type="project" value="TreeGrafter"/>
</dbReference>
<feature type="compositionally biased region" description="Basic and acidic residues" evidence="13">
    <location>
        <begin position="220"/>
        <end position="233"/>
    </location>
</feature>
<dbReference type="CDD" id="cd01397">
    <property type="entry name" value="HAT_MBD"/>
    <property type="match status" value="1"/>
</dbReference>
<keyword evidence="5" id="KW-0862">Zinc</keyword>
<feature type="compositionally biased region" description="Polar residues" evidence="13">
    <location>
        <begin position="966"/>
        <end position="984"/>
    </location>
</feature>
<dbReference type="Pfam" id="PF15612">
    <property type="entry name" value="WHIM1"/>
    <property type="match status" value="1"/>
</dbReference>
<dbReference type="GO" id="GO:0003677">
    <property type="term" value="F:DNA binding"/>
    <property type="evidence" value="ECO:0007669"/>
    <property type="project" value="UniProtKB-KW"/>
</dbReference>
<dbReference type="STRING" id="7757.ENSPMAP00000008143"/>
<evidence type="ECO:0000256" key="7">
    <source>
        <dbReference type="ARBA" id="ARBA00023054"/>
    </source>
</evidence>
<dbReference type="PANTHER" id="PTHR45915">
    <property type="entry name" value="TRANSCRIPTION INTERMEDIARY FACTOR"/>
    <property type="match status" value="1"/>
</dbReference>
<dbReference type="GO" id="GO:0008270">
    <property type="term" value="F:zinc ion binding"/>
    <property type="evidence" value="ECO:0007669"/>
    <property type="project" value="UniProtKB-KW"/>
</dbReference>
<evidence type="ECO:0000256" key="3">
    <source>
        <dbReference type="ARBA" id="ARBA00022723"/>
    </source>
</evidence>
<evidence type="ECO:0000256" key="2">
    <source>
        <dbReference type="ARBA" id="ARBA00007444"/>
    </source>
</evidence>
<proteinExistence type="inferred from homology"/>
<feature type="domain" description="MBD" evidence="15">
    <location>
        <begin position="119"/>
        <end position="190"/>
    </location>
</feature>
<keyword evidence="10" id="KW-0804">Transcription</keyword>
<dbReference type="Pfam" id="PF02791">
    <property type="entry name" value="DDT"/>
    <property type="match status" value="1"/>
</dbReference>
<feature type="compositionally biased region" description="Polar residues" evidence="13">
    <location>
        <begin position="875"/>
        <end position="885"/>
    </location>
</feature>
<dbReference type="PANTHER" id="PTHR45915:SF2">
    <property type="entry name" value="TOUTATIS, ISOFORM E"/>
    <property type="match status" value="1"/>
</dbReference>
<reference evidence="16" key="1">
    <citation type="submission" date="2025-08" db="UniProtKB">
        <authorList>
            <consortium name="Ensembl"/>
        </authorList>
    </citation>
    <scope>IDENTIFICATION</scope>
</reference>
<organism evidence="16">
    <name type="scientific">Petromyzon marinus</name>
    <name type="common">Sea lamprey</name>
    <dbReference type="NCBI Taxonomy" id="7757"/>
    <lineage>
        <taxon>Eukaryota</taxon>
        <taxon>Metazoa</taxon>
        <taxon>Chordata</taxon>
        <taxon>Craniata</taxon>
        <taxon>Vertebrata</taxon>
        <taxon>Cyclostomata</taxon>
        <taxon>Hyperoartia</taxon>
        <taxon>Petromyzontiformes</taxon>
        <taxon>Petromyzontidae</taxon>
        <taxon>Petromyzon</taxon>
    </lineage>
</organism>
<dbReference type="SMART" id="SM00391">
    <property type="entry name" value="MBD"/>
    <property type="match status" value="1"/>
</dbReference>
<dbReference type="InterPro" id="IPR028942">
    <property type="entry name" value="WHIM1_dom"/>
</dbReference>
<sequence>TDSDLETDSEGSDTEGKGAMDDTETDTEGERTPHNLSHSASGLTPTTSAALPSSSSSVLGATVSSPLAATSLGFHGYAVVARTPSSASAALLAGLSSPGTPHNAFTMVTPESMAKRRRTADERELRVPLDHGWRRETRIQTIGDRLHGEVLYYTPCGRKLRQYPEVNKFLTRNRITDINRQSFSFSAKMRVGDFYEAREGPQGMQWCLLGDAEIAMRIKAMEGRRGRPPNPERQRRRGTGRPRRRKGRPPNVERAEYARRAESLKLLKRLEAQAIARQAAEMKLMQKLEKQARLQAAKHARRQQAMQAAEVKRKQKEQMKMLKQQEKMQKIEQQRLEKEMRAQQILEAKRRRREEAANAKVMEAERRAQEKEMRRQHAVLLKHQERERRRQELLLFKALEAQKKAEERERLKQEKVQEKQLNKERKMEMRRLEMQIAMELKKPNEDMCLSEHKPMPDLPRMPGLVLPGSAFADCLMVVEFLRSFGKVLGLDVVREVPSIAALQEGLLNRGDTATSELLDLTMRLLRAVLRDPGLPHAFKDATVLGCRLRDMELTRETLSEVLRIFLEARSFSAALVSSFRTKAFLAHTPSQKASVLAFLCDELLCSRTVTSEIDKNIDHISSLRRDKWIVEGKLRTLRSKHSRRGGRRYSCVANVEEGEERQGSGAGAAATGRKRKRRSGTPSGGVAGESDDEDDEDDDDSDPEQDEEDEEDREEREERGKRRRNEHATDEEEKEMAASSNEFQKQMEKLNKQQNLYRRKLFEASHSLRALTFGQDRYRRRYWVLPHCGGLFVEAMESAEATSEESQEPPKSPAEDVQVENETTGMSEDAEEEHAEEQKEAKEEQSGNLFLQKPGSLSKFSELLEVAKMAPEMDTVSSGQASANGVNLADSSSSSSANNSPAHSRLSSPTPSTTTSQQGLKMEPMLSFSDFSTGVLFSADQLLKELSEKAKAGGRFYSSGRGASGSEETSATEGASRSSPVTTQSGQMLSMASLHSGLALNPFQLPASSTLAALQLKSGLPLLGLPLSGWPPTSLLGASLPFPSSLLGLGFSLPPSSTAQPVLLNPGLTLAESQASAEDSAQAGTSTTPQPEVQKQNDYSTPKPIPQDLRHGWWRVTDTDTIHSVLKALHPRGIREKALQKQLQKHLDYTCQACARHRDSACRDKGEKAECVLRREVASWSVEEQAFQVDLAVLRLVEELEERVASASMQVKGWRCPERASERKNLVYHNREPLPLAWCSSESRGKGGKATKSQAIRRSDDNPLDLATVRLAANSCIHYRGEEEIAPGLRDWRRALLCAQNASQVALCLQQLEKAIAWEKSIMKV</sequence>
<comment type="similarity">
    <text evidence="2">Belongs to the WAL family.</text>
</comment>
<dbReference type="SUPFAM" id="SSF54171">
    <property type="entry name" value="DNA-binding domain"/>
    <property type="match status" value="1"/>
</dbReference>
<dbReference type="Pfam" id="PF01429">
    <property type="entry name" value="MBD"/>
    <property type="match status" value="1"/>
</dbReference>